<feature type="region of interest" description="Disordered" evidence="1">
    <location>
        <begin position="76"/>
        <end position="206"/>
    </location>
</feature>
<sequence length="373" mass="42295">MGGANSKLKLNAGTMRRFEEFKKRRNAPKLQADKEQVKDGEHWNNNFHYSNGTKPAEEKEETLVLVVNAEKPSRVVPLPTSAAKHEAVEERHVEMDSKHIDHHNQEKVEDRNESRVEHVYKHNHHDSQGKLKDSQENNVKQDEKYNNHDGQEKVEASLESNLKKEKHNDHDDGKEKASHVVEKAPEDIIIKKEQTEEPKEEHEEFVDVKGTVDVDEQRQDLGIFLPGSPSFRIYCIEANSGKVKQEESLEEEDDEDDEEDEDEEEEEEGVGGEKQSIATVHQKAYSVDSVIRPPSESDSVKSTSLTTDSLNSETGIAKTGKEQKTKRNGKKAKKFGSAKMKRLFKVKSCYYPTCSCAGGVHEGRRMVPSRAAN</sequence>
<feature type="region of interest" description="Disordered" evidence="1">
    <location>
        <begin position="19"/>
        <end position="57"/>
    </location>
</feature>
<name>A0ABU6QPT4_9FABA</name>
<feature type="compositionally biased region" description="Basic and acidic residues" evidence="1">
    <location>
        <begin position="31"/>
        <end position="42"/>
    </location>
</feature>
<evidence type="ECO:0000313" key="3">
    <source>
        <dbReference type="Proteomes" id="UP001341840"/>
    </source>
</evidence>
<dbReference type="Proteomes" id="UP001341840">
    <property type="component" value="Unassembled WGS sequence"/>
</dbReference>
<feature type="compositionally biased region" description="Basic and acidic residues" evidence="1">
    <location>
        <begin position="83"/>
        <end position="206"/>
    </location>
</feature>
<feature type="region of interest" description="Disordered" evidence="1">
    <location>
        <begin position="240"/>
        <end position="334"/>
    </location>
</feature>
<reference evidence="2 3" key="1">
    <citation type="journal article" date="2023" name="Plants (Basel)">
        <title>Bridging the Gap: Combining Genomics and Transcriptomics Approaches to Understand Stylosanthes scabra, an Orphan Legume from the Brazilian Caatinga.</title>
        <authorList>
            <person name="Ferreira-Neto J.R.C."/>
            <person name="da Silva M.D."/>
            <person name="Binneck E."/>
            <person name="de Melo N.F."/>
            <person name="da Silva R.H."/>
            <person name="de Melo A.L.T.M."/>
            <person name="Pandolfi V."/>
            <person name="Bustamante F.O."/>
            <person name="Brasileiro-Vidal A.C."/>
            <person name="Benko-Iseppon A.M."/>
        </authorList>
    </citation>
    <scope>NUCLEOTIDE SEQUENCE [LARGE SCALE GENOMIC DNA]</scope>
    <source>
        <tissue evidence="2">Leaves</tissue>
    </source>
</reference>
<dbReference type="EMBL" id="JASCZI010000877">
    <property type="protein sequence ID" value="MED6113675.1"/>
    <property type="molecule type" value="Genomic_DNA"/>
</dbReference>
<accession>A0ABU6QPT4</accession>
<evidence type="ECO:0000313" key="2">
    <source>
        <dbReference type="EMBL" id="MED6113675.1"/>
    </source>
</evidence>
<comment type="caution">
    <text evidence="2">The sequence shown here is derived from an EMBL/GenBank/DDBJ whole genome shotgun (WGS) entry which is preliminary data.</text>
</comment>
<keyword evidence="3" id="KW-1185">Reference proteome</keyword>
<gene>
    <name evidence="2" type="ORF">PIB30_073034</name>
</gene>
<feature type="compositionally biased region" description="Acidic residues" evidence="1">
    <location>
        <begin position="248"/>
        <end position="270"/>
    </location>
</feature>
<evidence type="ECO:0000256" key="1">
    <source>
        <dbReference type="SAM" id="MobiDB-lite"/>
    </source>
</evidence>
<feature type="compositionally biased region" description="Polar residues" evidence="1">
    <location>
        <begin position="43"/>
        <end position="53"/>
    </location>
</feature>
<proteinExistence type="predicted"/>
<organism evidence="2 3">
    <name type="scientific">Stylosanthes scabra</name>
    <dbReference type="NCBI Taxonomy" id="79078"/>
    <lineage>
        <taxon>Eukaryota</taxon>
        <taxon>Viridiplantae</taxon>
        <taxon>Streptophyta</taxon>
        <taxon>Embryophyta</taxon>
        <taxon>Tracheophyta</taxon>
        <taxon>Spermatophyta</taxon>
        <taxon>Magnoliopsida</taxon>
        <taxon>eudicotyledons</taxon>
        <taxon>Gunneridae</taxon>
        <taxon>Pentapetalae</taxon>
        <taxon>rosids</taxon>
        <taxon>fabids</taxon>
        <taxon>Fabales</taxon>
        <taxon>Fabaceae</taxon>
        <taxon>Papilionoideae</taxon>
        <taxon>50 kb inversion clade</taxon>
        <taxon>dalbergioids sensu lato</taxon>
        <taxon>Dalbergieae</taxon>
        <taxon>Pterocarpus clade</taxon>
        <taxon>Stylosanthes</taxon>
    </lineage>
</organism>
<feature type="compositionally biased region" description="Polar residues" evidence="1">
    <location>
        <begin position="296"/>
        <end position="314"/>
    </location>
</feature>
<protein>
    <submittedName>
        <fullName evidence="2">Uncharacterized protein</fullName>
    </submittedName>
</protein>